<dbReference type="AlphaFoldDB" id="A0A2C9L1B0"/>
<dbReference type="InterPro" id="IPR038441">
    <property type="entry name" value="THAP_Znf_sf"/>
</dbReference>
<keyword evidence="3" id="KW-0862">Zinc</keyword>
<dbReference type="VEuPathDB" id="VectorBase:BGLAX_046109"/>
<evidence type="ECO:0000256" key="1">
    <source>
        <dbReference type="ARBA" id="ARBA00022723"/>
    </source>
</evidence>
<reference evidence="7" key="1">
    <citation type="submission" date="2020-05" db="UniProtKB">
        <authorList>
            <consortium name="EnsemblMetazoa"/>
        </authorList>
    </citation>
    <scope>IDENTIFICATION</scope>
    <source>
        <strain evidence="7">BB02</strain>
    </source>
</reference>
<dbReference type="PROSITE" id="PS50950">
    <property type="entry name" value="ZF_THAP"/>
    <property type="match status" value="1"/>
</dbReference>
<dbReference type="GO" id="GO:0008270">
    <property type="term" value="F:zinc ion binding"/>
    <property type="evidence" value="ECO:0007669"/>
    <property type="project" value="UniProtKB-KW"/>
</dbReference>
<dbReference type="Gene3D" id="6.20.210.20">
    <property type="entry name" value="THAP domain"/>
    <property type="match status" value="1"/>
</dbReference>
<evidence type="ECO:0000256" key="3">
    <source>
        <dbReference type="ARBA" id="ARBA00022833"/>
    </source>
</evidence>
<dbReference type="SUPFAM" id="SSF57716">
    <property type="entry name" value="Glucocorticoid receptor-like (DNA-binding domain)"/>
    <property type="match status" value="1"/>
</dbReference>
<organism evidence="7 8">
    <name type="scientific">Biomphalaria glabrata</name>
    <name type="common">Bloodfluke planorb</name>
    <name type="synonym">Freshwater snail</name>
    <dbReference type="NCBI Taxonomy" id="6526"/>
    <lineage>
        <taxon>Eukaryota</taxon>
        <taxon>Metazoa</taxon>
        <taxon>Spiralia</taxon>
        <taxon>Lophotrochozoa</taxon>
        <taxon>Mollusca</taxon>
        <taxon>Gastropoda</taxon>
        <taxon>Heterobranchia</taxon>
        <taxon>Euthyneura</taxon>
        <taxon>Panpulmonata</taxon>
        <taxon>Hygrophila</taxon>
        <taxon>Lymnaeoidea</taxon>
        <taxon>Planorbidae</taxon>
        <taxon>Biomphalaria</taxon>
    </lineage>
</organism>
<gene>
    <name evidence="7" type="primary">106062658</name>
</gene>
<dbReference type="EnsemblMetazoa" id="BGLB025976-RA">
    <property type="protein sequence ID" value="BGLB025976-PA"/>
    <property type="gene ID" value="BGLB025976"/>
</dbReference>
<keyword evidence="4 5" id="KW-0238">DNA-binding</keyword>
<dbReference type="Pfam" id="PF05485">
    <property type="entry name" value="THAP"/>
    <property type="match status" value="1"/>
</dbReference>
<evidence type="ECO:0000313" key="7">
    <source>
        <dbReference type="EnsemblMetazoa" id="BGLB025976-PA"/>
    </source>
</evidence>
<evidence type="ECO:0000256" key="5">
    <source>
        <dbReference type="PROSITE-ProRule" id="PRU00309"/>
    </source>
</evidence>
<evidence type="ECO:0000256" key="2">
    <source>
        <dbReference type="ARBA" id="ARBA00022771"/>
    </source>
</evidence>
<evidence type="ECO:0000313" key="8">
    <source>
        <dbReference type="Proteomes" id="UP000076420"/>
    </source>
</evidence>
<dbReference type="KEGG" id="bgt:106062658"/>
<dbReference type="SMART" id="SM00980">
    <property type="entry name" value="THAP"/>
    <property type="match status" value="1"/>
</dbReference>
<accession>A0A2C9L1B0</accession>
<dbReference type="Proteomes" id="UP000076420">
    <property type="component" value="Unassembled WGS sequence"/>
</dbReference>
<protein>
    <recommendedName>
        <fullName evidence="6">THAP-type domain-containing protein</fullName>
    </recommendedName>
</protein>
<evidence type="ECO:0000259" key="6">
    <source>
        <dbReference type="PROSITE" id="PS50950"/>
    </source>
</evidence>
<dbReference type="GO" id="GO:0003677">
    <property type="term" value="F:DNA binding"/>
    <property type="evidence" value="ECO:0007669"/>
    <property type="project" value="UniProtKB-UniRule"/>
</dbReference>
<dbReference type="InterPro" id="IPR006612">
    <property type="entry name" value="THAP_Znf"/>
</dbReference>
<sequence>MPGGSNCAIFGCSAHRSKCRGLSFHKLPKKGVNDRWRSALIAAINHVDLSFNPDAATICSRHFKESCFVNHTNVNGKRCYLIPGSLPTKWMPQGLPVSPNQFPWNRTMLFKSARSTKICGNTQHLLRDFQNVIKETDFIGATDLFTQSSYVQTVMLPVMSDIDMSLLSN</sequence>
<dbReference type="VEuPathDB" id="VectorBase:BGLB025976"/>
<proteinExistence type="predicted"/>
<keyword evidence="1" id="KW-0479">Metal-binding</keyword>
<evidence type="ECO:0000256" key="4">
    <source>
        <dbReference type="ARBA" id="ARBA00023125"/>
    </source>
</evidence>
<feature type="domain" description="THAP-type" evidence="6">
    <location>
        <begin position="1"/>
        <end position="90"/>
    </location>
</feature>
<dbReference type="OrthoDB" id="6496718at2759"/>
<name>A0A2C9L1B0_BIOGL</name>
<keyword evidence="2 5" id="KW-0863">Zinc-finger</keyword>